<dbReference type="OrthoDB" id="2984728at2759"/>
<accession>A0A545UQ86</accession>
<reference evidence="2 3" key="1">
    <citation type="journal article" date="2019" name="Appl. Microbiol. Biotechnol.">
        <title>Genome sequence of Isaria javanica and comparative genome analysis insights into family S53 peptidase evolution in fungal entomopathogens.</title>
        <authorList>
            <person name="Lin R."/>
            <person name="Zhang X."/>
            <person name="Xin B."/>
            <person name="Zou M."/>
            <person name="Gao Y."/>
            <person name="Qin F."/>
            <person name="Hu Q."/>
            <person name="Xie B."/>
            <person name="Cheng X."/>
        </authorList>
    </citation>
    <scope>NUCLEOTIDE SEQUENCE [LARGE SCALE GENOMIC DNA]</scope>
    <source>
        <strain evidence="2 3">IJ1G</strain>
    </source>
</reference>
<dbReference type="EMBL" id="SPUK01000018">
    <property type="protein sequence ID" value="TQV91625.1"/>
    <property type="molecule type" value="Genomic_DNA"/>
</dbReference>
<feature type="region of interest" description="Disordered" evidence="1">
    <location>
        <begin position="92"/>
        <end position="119"/>
    </location>
</feature>
<proteinExistence type="predicted"/>
<evidence type="ECO:0000313" key="3">
    <source>
        <dbReference type="Proteomes" id="UP000315783"/>
    </source>
</evidence>
<keyword evidence="3" id="KW-1185">Reference proteome</keyword>
<name>A0A545UQ86_9HYPO</name>
<sequence>MKNHVYDDLPKVSQVMPTARGFVRGIAGSNKFTSTFIIEDVQYHFSGNFNPAVQEFSCNGAILTYDNVGQLTTQRPFSGKVGTEEITLTVNNGPRIEGPLDLPLSPASNVSGHGTWTQN</sequence>
<evidence type="ECO:0000256" key="1">
    <source>
        <dbReference type="SAM" id="MobiDB-lite"/>
    </source>
</evidence>
<evidence type="ECO:0000313" key="2">
    <source>
        <dbReference type="EMBL" id="TQV91625.1"/>
    </source>
</evidence>
<gene>
    <name evidence="2" type="ORF">IF1G_09691</name>
</gene>
<comment type="caution">
    <text evidence="2">The sequence shown here is derived from an EMBL/GenBank/DDBJ whole genome shotgun (WGS) entry which is preliminary data.</text>
</comment>
<feature type="compositionally biased region" description="Polar residues" evidence="1">
    <location>
        <begin position="106"/>
        <end position="119"/>
    </location>
</feature>
<dbReference type="Proteomes" id="UP000315783">
    <property type="component" value="Unassembled WGS sequence"/>
</dbReference>
<dbReference type="AlphaFoldDB" id="A0A545UQ86"/>
<protein>
    <submittedName>
        <fullName evidence="2">Uncharacterized protein</fullName>
    </submittedName>
</protein>
<organism evidence="2 3">
    <name type="scientific">Cordyceps javanica</name>
    <dbReference type="NCBI Taxonomy" id="43265"/>
    <lineage>
        <taxon>Eukaryota</taxon>
        <taxon>Fungi</taxon>
        <taxon>Dikarya</taxon>
        <taxon>Ascomycota</taxon>
        <taxon>Pezizomycotina</taxon>
        <taxon>Sordariomycetes</taxon>
        <taxon>Hypocreomycetidae</taxon>
        <taxon>Hypocreales</taxon>
        <taxon>Cordycipitaceae</taxon>
        <taxon>Cordyceps</taxon>
    </lineage>
</organism>